<reference evidence="11" key="1">
    <citation type="submission" date="2023-10" db="EMBL/GenBank/DDBJ databases">
        <authorList>
            <person name="Chen Y."/>
            <person name="Shah S."/>
            <person name="Dougan E. K."/>
            <person name="Thang M."/>
            <person name="Chan C."/>
        </authorList>
    </citation>
    <scope>NUCLEOTIDE SEQUENCE [LARGE SCALE GENOMIC DNA]</scope>
</reference>
<dbReference type="InterPro" id="IPR000595">
    <property type="entry name" value="cNMP-bd_dom"/>
</dbReference>
<keyword evidence="5" id="KW-0406">Ion transport</keyword>
<organism evidence="11 12">
    <name type="scientific">Prorocentrum cordatum</name>
    <dbReference type="NCBI Taxonomy" id="2364126"/>
    <lineage>
        <taxon>Eukaryota</taxon>
        <taxon>Sar</taxon>
        <taxon>Alveolata</taxon>
        <taxon>Dinophyceae</taxon>
        <taxon>Prorocentrales</taxon>
        <taxon>Prorocentraceae</taxon>
        <taxon>Prorocentrum</taxon>
    </lineage>
</organism>
<dbReference type="Pfam" id="PF00027">
    <property type="entry name" value="cNMP_binding"/>
    <property type="match status" value="1"/>
</dbReference>
<comment type="subcellular location">
    <subcellularLocation>
        <location evidence="1">Membrane</location>
        <topology evidence="1">Multi-pass membrane protein</topology>
    </subcellularLocation>
</comment>
<evidence type="ECO:0000256" key="4">
    <source>
        <dbReference type="ARBA" id="ARBA00022989"/>
    </source>
</evidence>
<dbReference type="InterPro" id="IPR018490">
    <property type="entry name" value="cNMP-bd_dom_sf"/>
</dbReference>
<keyword evidence="7" id="KW-1071">Ligand-gated ion channel</keyword>
<keyword evidence="3 9" id="KW-0812">Transmembrane</keyword>
<evidence type="ECO:0000256" key="7">
    <source>
        <dbReference type="ARBA" id="ARBA00023286"/>
    </source>
</evidence>
<dbReference type="InterPro" id="IPR050866">
    <property type="entry name" value="CNG_cation_channel"/>
</dbReference>
<dbReference type="Proteomes" id="UP001189429">
    <property type="component" value="Unassembled WGS sequence"/>
</dbReference>
<evidence type="ECO:0000256" key="3">
    <source>
        <dbReference type="ARBA" id="ARBA00022692"/>
    </source>
</evidence>
<feature type="non-terminal residue" evidence="11">
    <location>
        <position position="1"/>
    </location>
</feature>
<gene>
    <name evidence="11" type="ORF">PCOR1329_LOCUS25805</name>
</gene>
<keyword evidence="8" id="KW-0407">Ion channel</keyword>
<proteinExistence type="predicted"/>
<dbReference type="SUPFAM" id="SSF51206">
    <property type="entry name" value="cAMP-binding domain-like"/>
    <property type="match status" value="1"/>
</dbReference>
<name>A0ABN9S631_9DINO</name>
<keyword evidence="2" id="KW-0813">Transport</keyword>
<dbReference type="SMART" id="SM00100">
    <property type="entry name" value="cNMP"/>
    <property type="match status" value="1"/>
</dbReference>
<keyword evidence="12" id="KW-1185">Reference proteome</keyword>
<dbReference type="InterPro" id="IPR014710">
    <property type="entry name" value="RmlC-like_jellyroll"/>
</dbReference>
<evidence type="ECO:0000259" key="10">
    <source>
        <dbReference type="PROSITE" id="PS50042"/>
    </source>
</evidence>
<evidence type="ECO:0000256" key="5">
    <source>
        <dbReference type="ARBA" id="ARBA00023065"/>
    </source>
</evidence>
<comment type="caution">
    <text evidence="11">The sequence shown here is derived from an EMBL/GenBank/DDBJ whole genome shotgun (WGS) entry which is preliminary data.</text>
</comment>
<dbReference type="PROSITE" id="PS00888">
    <property type="entry name" value="CNMP_BINDING_1"/>
    <property type="match status" value="1"/>
</dbReference>
<dbReference type="PANTHER" id="PTHR45638:SF11">
    <property type="entry name" value="CYCLIC NUCLEOTIDE-GATED CATION CHANNEL SUBUNIT A"/>
    <property type="match status" value="1"/>
</dbReference>
<evidence type="ECO:0000256" key="9">
    <source>
        <dbReference type="SAM" id="Phobius"/>
    </source>
</evidence>
<evidence type="ECO:0000313" key="12">
    <source>
        <dbReference type="Proteomes" id="UP001189429"/>
    </source>
</evidence>
<dbReference type="PANTHER" id="PTHR45638">
    <property type="entry name" value="CYCLIC NUCLEOTIDE-GATED CATION CHANNEL SUBUNIT A"/>
    <property type="match status" value="1"/>
</dbReference>
<feature type="domain" description="Cyclic nucleotide-binding" evidence="10">
    <location>
        <begin position="159"/>
        <end position="272"/>
    </location>
</feature>
<dbReference type="CDD" id="cd00038">
    <property type="entry name" value="CAP_ED"/>
    <property type="match status" value="1"/>
</dbReference>
<accession>A0ABN9S631</accession>
<dbReference type="PROSITE" id="PS50042">
    <property type="entry name" value="CNMP_BINDING_3"/>
    <property type="match status" value="1"/>
</dbReference>
<evidence type="ECO:0000313" key="11">
    <source>
        <dbReference type="EMBL" id="CAK0825761.1"/>
    </source>
</evidence>
<dbReference type="Gene3D" id="2.60.120.10">
    <property type="entry name" value="Jelly Rolls"/>
    <property type="match status" value="1"/>
</dbReference>
<evidence type="ECO:0000256" key="2">
    <source>
        <dbReference type="ARBA" id="ARBA00022448"/>
    </source>
</evidence>
<evidence type="ECO:0000256" key="1">
    <source>
        <dbReference type="ARBA" id="ARBA00004141"/>
    </source>
</evidence>
<sequence length="296" mass="32658">EGAESFETTFNGEIVSGWLSLYWTALVESAFLLCGSLDNPVGDGSLRESNFGSLVFVTAMGPVGCVIVAVFISTLAREQTLKYGLDMRNEEQKALMRRAMDSLRIPSRLQRRVFSLHYFQKMRHDRLALAELLKTENLSRPLELSLRLCIYSKVVASGFFDTTQASYILEVVQVLQDRAYVPGDYVCRRGEMGAEMFFVSQGDLVVLVPSLPPGSPGSDEVENAVDLGVRRGGGEYFGEITLIRRGCPRTAWVRAETYVVCAVLTRGSAEAIWRFFPDERGKASAFASPSSSSSSS</sequence>
<keyword evidence="6 9" id="KW-0472">Membrane</keyword>
<dbReference type="EMBL" id="CAUYUJ010009067">
    <property type="protein sequence ID" value="CAK0825761.1"/>
    <property type="molecule type" value="Genomic_DNA"/>
</dbReference>
<feature type="transmembrane region" description="Helical" evidence="9">
    <location>
        <begin position="51"/>
        <end position="72"/>
    </location>
</feature>
<keyword evidence="4 9" id="KW-1133">Transmembrane helix</keyword>
<dbReference type="InterPro" id="IPR018488">
    <property type="entry name" value="cNMP-bd_CS"/>
</dbReference>
<evidence type="ECO:0000256" key="6">
    <source>
        <dbReference type="ARBA" id="ARBA00023136"/>
    </source>
</evidence>
<feature type="non-terminal residue" evidence="11">
    <location>
        <position position="296"/>
    </location>
</feature>
<protein>
    <recommendedName>
        <fullName evidence="10">Cyclic nucleotide-binding domain-containing protein</fullName>
    </recommendedName>
</protein>
<evidence type="ECO:0000256" key="8">
    <source>
        <dbReference type="ARBA" id="ARBA00023303"/>
    </source>
</evidence>